<dbReference type="EC" id="4.3.3.7" evidence="2"/>
<dbReference type="PANTHER" id="PTHR12128:SF51">
    <property type="entry name" value="BLL4205 PROTEIN"/>
    <property type="match status" value="1"/>
</dbReference>
<keyword evidence="1 2" id="KW-0456">Lyase</keyword>
<dbReference type="InterPro" id="IPR013785">
    <property type="entry name" value="Aldolase_TIM"/>
</dbReference>
<evidence type="ECO:0000313" key="2">
    <source>
        <dbReference type="EMBL" id="KYD22102.1"/>
    </source>
</evidence>
<comment type="caution">
    <text evidence="2">The sequence shown here is derived from an EMBL/GenBank/DDBJ whole genome shotgun (WGS) entry which is preliminary data.</text>
</comment>
<dbReference type="InterPro" id="IPR002220">
    <property type="entry name" value="DapA-like"/>
</dbReference>
<reference evidence="2 3" key="1">
    <citation type="submission" date="2016-01" db="EMBL/GenBank/DDBJ databases">
        <title>Draft Genome Sequences of Seven Thermophilic Sporeformers Isolated from Foods.</title>
        <authorList>
            <person name="Berendsen E.M."/>
            <person name="Wells-Bennik M.H."/>
            <person name="Krawcyk A.O."/>
            <person name="De Jong A."/>
            <person name="Holsappel S."/>
            <person name="Eijlander R.T."/>
            <person name="Kuipers O.P."/>
        </authorList>
    </citation>
    <scope>NUCLEOTIDE SEQUENCE [LARGE SCALE GENOMIC DNA]</scope>
    <source>
        <strain evidence="2 3">B4135</strain>
    </source>
</reference>
<proteinExistence type="predicted"/>
<dbReference type="SMART" id="SM01130">
    <property type="entry name" value="DHDPS"/>
    <property type="match status" value="1"/>
</dbReference>
<dbReference type="SUPFAM" id="SSF51569">
    <property type="entry name" value="Aldolase"/>
    <property type="match status" value="1"/>
</dbReference>
<accession>A0A150MCW1</accession>
<dbReference type="AlphaFoldDB" id="A0A150MCW1"/>
<dbReference type="STRING" id="301148.B4135_1447"/>
<name>A0A150MCW1_9BACI</name>
<dbReference type="EMBL" id="LQYT01000013">
    <property type="protein sequence ID" value="KYD22102.1"/>
    <property type="molecule type" value="Genomic_DNA"/>
</dbReference>
<dbReference type="GO" id="GO:0008840">
    <property type="term" value="F:4-hydroxy-tetrahydrodipicolinate synthase activity"/>
    <property type="evidence" value="ECO:0007669"/>
    <property type="project" value="UniProtKB-EC"/>
</dbReference>
<dbReference type="PANTHER" id="PTHR12128">
    <property type="entry name" value="DIHYDRODIPICOLINATE SYNTHASE"/>
    <property type="match status" value="1"/>
</dbReference>
<dbReference type="Gene3D" id="3.20.20.70">
    <property type="entry name" value="Aldolase class I"/>
    <property type="match status" value="1"/>
</dbReference>
<gene>
    <name evidence="2" type="ORF">B4135_1447</name>
</gene>
<dbReference type="PATRIC" id="fig|301148.3.peg.856"/>
<dbReference type="Pfam" id="PF00701">
    <property type="entry name" value="DHDPS"/>
    <property type="match status" value="1"/>
</dbReference>
<sequence length="351" mass="39461">MAAVLQEELLRHLQEGTVIPAHPLALTERKELDAESQKRLTRYYIRAGAGGIAVGVHTTQFEIRDPKYNLFEKVLALAAEAVEEEGVKRPFLKIAGICGETKQAVREAEIAKSFGYHLGLVSLGGLNHYSERDLVRHVKEISRILPVFGFYLQPAVGGRLLSYEFWREAAEIENLYAIKIAPFNRYQTLDVVRAVCASERRGDIALYTGNDDHILLDLLTTFRFTIDGKTVEKRIVGGLLGQWAVWTAKAVELLEEIKKVRTKDAIPAEYLALANELTDANGAIFDVKHRFAGCISGIHEVLRRQGLLKTAVCLSEKEKLSPGQAEEIDRIYEMYPHLNDDEFVKKFLANQ</sequence>
<protein>
    <submittedName>
        <fullName evidence="2">Dihydrodipicolinate synthase</fullName>
        <ecNumber evidence="2">4.3.3.7</ecNumber>
    </submittedName>
</protein>
<evidence type="ECO:0000313" key="3">
    <source>
        <dbReference type="Proteomes" id="UP000075683"/>
    </source>
</evidence>
<evidence type="ECO:0000256" key="1">
    <source>
        <dbReference type="ARBA" id="ARBA00023239"/>
    </source>
</evidence>
<dbReference type="OrthoDB" id="9770698at2"/>
<dbReference type="Proteomes" id="UP000075683">
    <property type="component" value="Unassembled WGS sequence"/>
</dbReference>
<organism evidence="2 3">
    <name type="scientific">Caldibacillus debilis</name>
    <dbReference type="NCBI Taxonomy" id="301148"/>
    <lineage>
        <taxon>Bacteria</taxon>
        <taxon>Bacillati</taxon>
        <taxon>Bacillota</taxon>
        <taxon>Bacilli</taxon>
        <taxon>Bacillales</taxon>
        <taxon>Bacillaceae</taxon>
        <taxon>Caldibacillus</taxon>
    </lineage>
</organism>
<dbReference type="RefSeq" id="WP_061568137.1">
    <property type="nucleotide sequence ID" value="NZ_LQYT01000013.1"/>
</dbReference>